<protein>
    <submittedName>
        <fullName evidence="2">Protein UL19</fullName>
    </submittedName>
</protein>
<sequence length="390" mass="41155">MQVYSEILDRCNLLRSLRETDIEVLSSEIRGLPDQSRLQFSDPTLTLKAQICTVEADGTFVVDSSKPHEVLLLYPSFLIFLSACPDSPKVYQFQMHVPMPNIAVTAPPTNNSVITIKILGGTSSAEERNINLSCTGPCTRDLFFSTVTEFIRNSKWELEAVKFRHPLPLNASSQASAHRTVSESDHRSQAPPTSGSKTSAPPTAEGGGPSRQRSATRVPKPSHVRRSGSCRSTGGGGGGGGGLEDDSASCLASNPPHLFALRPSYSGPLCGPSAEAFEEAPASRLAASQPPRTNTVAVTDITNLPGCRFLPHTVRARPLVKWPEDIVSLSNRQSTEGGSAFGSPGVSPLGGGAPASANLTHLRLDCTPPQSQCLVAGDAAAAPHGLRSSA</sequence>
<feature type="region of interest" description="Disordered" evidence="1">
    <location>
        <begin position="172"/>
        <end position="248"/>
    </location>
</feature>
<evidence type="ECO:0000313" key="2">
    <source>
        <dbReference type="WBParaSite" id="MCU_001867-RA"/>
    </source>
</evidence>
<proteinExistence type="predicted"/>
<reference evidence="2" key="1">
    <citation type="submission" date="2019-11" db="UniProtKB">
        <authorList>
            <consortium name="WormBaseParasite"/>
        </authorList>
    </citation>
    <scope>IDENTIFICATION</scope>
</reference>
<feature type="compositionally biased region" description="Gly residues" evidence="1">
    <location>
        <begin position="233"/>
        <end position="242"/>
    </location>
</feature>
<organism evidence="2">
    <name type="scientific">Mesocestoides corti</name>
    <name type="common">Flatworm</name>
    <dbReference type="NCBI Taxonomy" id="53468"/>
    <lineage>
        <taxon>Eukaryota</taxon>
        <taxon>Metazoa</taxon>
        <taxon>Spiralia</taxon>
        <taxon>Lophotrochozoa</taxon>
        <taxon>Platyhelminthes</taxon>
        <taxon>Cestoda</taxon>
        <taxon>Eucestoda</taxon>
        <taxon>Cyclophyllidea</taxon>
        <taxon>Mesocestoididae</taxon>
        <taxon>Mesocestoides</taxon>
    </lineage>
</organism>
<feature type="compositionally biased region" description="Polar residues" evidence="1">
    <location>
        <begin position="190"/>
        <end position="201"/>
    </location>
</feature>
<dbReference type="AlphaFoldDB" id="A0A5K3EN95"/>
<name>A0A5K3EN95_MESCO</name>
<dbReference type="WBParaSite" id="MCU_001867-RA">
    <property type="protein sequence ID" value="MCU_001867-RA"/>
    <property type="gene ID" value="MCU_001867"/>
</dbReference>
<accession>A0A5K3EN95</accession>
<evidence type="ECO:0000256" key="1">
    <source>
        <dbReference type="SAM" id="MobiDB-lite"/>
    </source>
</evidence>